<dbReference type="EMBL" id="JAPDFL010000001">
    <property type="protein sequence ID" value="MCW1931365.1"/>
    <property type="molecule type" value="Genomic_DNA"/>
</dbReference>
<accession>A0ABT3GV41</accession>
<gene>
    <name evidence="3" type="ORF">OKW52_03560</name>
</gene>
<keyword evidence="1" id="KW-0813">Transport</keyword>
<proteinExistence type="inferred from homology"/>
<feature type="transmembrane region" description="Helical" evidence="2">
    <location>
        <begin position="44"/>
        <end position="62"/>
    </location>
</feature>
<keyword evidence="1" id="KW-0406">Ion transport</keyword>
<keyword evidence="2" id="KW-0812">Transmembrane</keyword>
<evidence type="ECO:0000313" key="4">
    <source>
        <dbReference type="Proteomes" id="UP001208938"/>
    </source>
</evidence>
<comment type="similarity">
    <text evidence="1">Belongs to the bacterial AtpI family.</text>
</comment>
<protein>
    <recommendedName>
        <fullName evidence="1">ATP synthase protein I</fullName>
    </recommendedName>
</protein>
<evidence type="ECO:0000256" key="2">
    <source>
        <dbReference type="SAM" id="Phobius"/>
    </source>
</evidence>
<keyword evidence="1 2" id="KW-0472">Membrane</keyword>
<keyword evidence="1" id="KW-0375">Hydrogen ion transport</keyword>
<dbReference type="InterPro" id="IPR032820">
    <property type="entry name" value="ATPase_put"/>
</dbReference>
<comment type="function">
    <text evidence="1">A possible function for this protein is to guide the assembly of the membrane sector of the ATPase enzyme complex.</text>
</comment>
<dbReference type="InterPro" id="IPR016989">
    <property type="entry name" value="Atp1_alphaprobac"/>
</dbReference>
<dbReference type="Proteomes" id="UP001208938">
    <property type="component" value="Unassembled WGS sequence"/>
</dbReference>
<dbReference type="RefSeq" id="WP_264504484.1">
    <property type="nucleotide sequence ID" value="NZ_JAPDFL010000001.1"/>
</dbReference>
<comment type="caution">
    <text evidence="3">The sequence shown here is derived from an EMBL/GenBank/DDBJ whole genome shotgun (WGS) entry which is preliminary data.</text>
</comment>
<feature type="transmembrane region" description="Helical" evidence="2">
    <location>
        <begin position="68"/>
        <end position="89"/>
    </location>
</feature>
<evidence type="ECO:0000256" key="1">
    <source>
        <dbReference type="PIRNR" id="PIRNR032126"/>
    </source>
</evidence>
<keyword evidence="4" id="KW-1185">Reference proteome</keyword>
<name>A0ABT3GV41_9RHOB</name>
<keyword evidence="2" id="KW-1133">Transmembrane helix</keyword>
<sequence length="111" mass="12208">MSEPTDLERLRALDERLAKLKKVQALDLNGVAEGHRMANHAWRMVTELVAGLLIGFGIGYGLDMLFGTIPLFLVLFILLGLAAGVRVMMRTAAEIQRKTEETATAVRNEGD</sequence>
<evidence type="ECO:0000313" key="3">
    <source>
        <dbReference type="EMBL" id="MCW1931365.1"/>
    </source>
</evidence>
<organism evidence="3 4">
    <name type="scientific">Pararhodobacter zhoushanensis</name>
    <dbReference type="NCBI Taxonomy" id="2479545"/>
    <lineage>
        <taxon>Bacteria</taxon>
        <taxon>Pseudomonadati</taxon>
        <taxon>Pseudomonadota</taxon>
        <taxon>Alphaproteobacteria</taxon>
        <taxon>Rhodobacterales</taxon>
        <taxon>Paracoccaceae</taxon>
        <taxon>Pararhodobacter</taxon>
    </lineage>
</organism>
<dbReference type="PIRSF" id="PIRSF032126">
    <property type="entry name" value="F0F1_ATP_synthase_subunit_I"/>
    <property type="match status" value="1"/>
</dbReference>
<reference evidence="3 4" key="1">
    <citation type="submission" date="2022-10" db="EMBL/GenBank/DDBJ databases">
        <title>Pararhodobacter sp. nov., isolated from marine algae.</title>
        <authorList>
            <person name="Choi B.J."/>
            <person name="Kim J.M."/>
            <person name="Lee J.K."/>
            <person name="Choi D.G."/>
            <person name="Jeon C.O."/>
        </authorList>
    </citation>
    <scope>NUCLEOTIDE SEQUENCE [LARGE SCALE GENOMIC DNA]</scope>
    <source>
        <strain evidence="3 4">ZQ420</strain>
    </source>
</reference>
<dbReference type="Pfam" id="PF09527">
    <property type="entry name" value="ATPase_gene1"/>
    <property type="match status" value="1"/>
</dbReference>